<name>F4B6Y6_ACIHW</name>
<sequence>MAKWFEKSDKEVAYLLLEKGYYPEACFHSEMAVELKLKGILVEATRAIIYTHSIKRLLKEVEKVKKINLSDKILDCADYLSYLGSRYPEEEIIELGRSEGEKCVRCMEEILSIL</sequence>
<dbReference type="Proteomes" id="UP000008458">
    <property type="component" value="Chromosome"/>
</dbReference>
<dbReference type="OrthoDB" id="38470at2157"/>
<dbReference type="GeneID" id="10601304"/>
<dbReference type="KEGG" id="aho:Ahos_1804"/>
<organism evidence="2 3">
    <name type="scientific">Acidianus hospitalis (strain W1)</name>
    <dbReference type="NCBI Taxonomy" id="933801"/>
    <lineage>
        <taxon>Archaea</taxon>
        <taxon>Thermoproteota</taxon>
        <taxon>Thermoprotei</taxon>
        <taxon>Sulfolobales</taxon>
        <taxon>Sulfolobaceae</taxon>
        <taxon>Acidianus</taxon>
    </lineage>
</organism>
<keyword evidence="3" id="KW-1185">Reference proteome</keyword>
<dbReference type="AlphaFoldDB" id="F4B6Y6"/>
<reference key="2">
    <citation type="journal article" date="2011" name="Extremophiles">
        <title>Genomic analyses of Acidianus hospitalis W1 a host for studying crenarchaeal virus and plasmid life cycles.</title>
        <authorList>
            <person name="You X.Y."/>
            <person name="Liu C."/>
            <person name="Wang S.Y."/>
            <person name="Jiang C.Y."/>
            <person name="Shah S.A."/>
            <person name="Prangishvili D."/>
            <person name="Liu S.J."/>
            <person name="Garrett R.A."/>
        </authorList>
    </citation>
    <scope>NUCLEOTIDE SEQUENCE</scope>
    <source>
        <strain>W1</strain>
    </source>
</reference>
<gene>
    <name evidence="2" type="ordered locus">Ahos_1804</name>
</gene>
<proteinExistence type="predicted"/>
<evidence type="ECO:0000313" key="3">
    <source>
        <dbReference type="Proteomes" id="UP000008458"/>
    </source>
</evidence>
<dbReference type="eggNOG" id="arCOG01191">
    <property type="taxonomic scope" value="Archaea"/>
</dbReference>
<dbReference type="RefSeq" id="WP_013776594.1">
    <property type="nucleotide sequence ID" value="NC_015518.1"/>
</dbReference>
<dbReference type="STRING" id="933801.Ahos_1804"/>
<dbReference type="InterPro" id="IPR007842">
    <property type="entry name" value="HEPN_dom"/>
</dbReference>
<dbReference type="Gene3D" id="1.20.120.330">
    <property type="entry name" value="Nucleotidyltransferases domain 2"/>
    <property type="match status" value="1"/>
</dbReference>
<evidence type="ECO:0000259" key="1">
    <source>
        <dbReference type="PROSITE" id="PS50910"/>
    </source>
</evidence>
<dbReference type="EMBL" id="CP002535">
    <property type="protein sequence ID" value="AEE94679.1"/>
    <property type="molecule type" value="Genomic_DNA"/>
</dbReference>
<dbReference type="SUPFAM" id="SSF81593">
    <property type="entry name" value="Nucleotidyltransferase substrate binding subunit/domain"/>
    <property type="match status" value="1"/>
</dbReference>
<dbReference type="PROSITE" id="PS50910">
    <property type="entry name" value="HEPN"/>
    <property type="match status" value="1"/>
</dbReference>
<feature type="domain" description="HEPN" evidence="1">
    <location>
        <begin position="3"/>
        <end position="110"/>
    </location>
</feature>
<protein>
    <submittedName>
        <fullName evidence="2">HEPN domain protein</fullName>
    </submittedName>
</protein>
<dbReference type="SMART" id="SM00748">
    <property type="entry name" value="HEPN"/>
    <property type="match status" value="1"/>
</dbReference>
<reference evidence="2 3" key="1">
    <citation type="journal article" date="2011" name="Extremophiles">
        <title>Genomic analysis of Acidianus hospitalis W1 a host for studying crenarchaeal virus and plasmid life cycles.</title>
        <authorList>
            <person name="You X.Y."/>
            <person name="Liu C."/>
            <person name="Wang S.Y."/>
            <person name="Jiang C.Y."/>
            <person name="Shah S.A."/>
            <person name="Prangishvili D."/>
            <person name="She Q."/>
            <person name="Liu S.J."/>
            <person name="Garrett R.A."/>
        </authorList>
    </citation>
    <scope>NUCLEOTIDE SEQUENCE [LARGE SCALE GENOMIC DNA]</scope>
    <source>
        <strain evidence="2 3">W1</strain>
    </source>
</reference>
<accession>F4B6Y6</accession>
<evidence type="ECO:0000313" key="2">
    <source>
        <dbReference type="EMBL" id="AEE94679.1"/>
    </source>
</evidence>
<dbReference type="Pfam" id="PF05168">
    <property type="entry name" value="HEPN"/>
    <property type="match status" value="1"/>
</dbReference>
<dbReference type="HOGENOM" id="CLU_123170_2_0_2"/>